<dbReference type="InterPro" id="IPR052178">
    <property type="entry name" value="Sec_Metab_Biosynth_SDR"/>
</dbReference>
<dbReference type="SUPFAM" id="SSF51735">
    <property type="entry name" value="NAD(P)-binding Rossmann-fold domains"/>
    <property type="match status" value="1"/>
</dbReference>
<sequence>MAETTNFHVEHLFRLKGYVCLVTGGGTGIGLMATQALSANGAKVYITGRRTEVLEKTAATHHPKEQNAKTDQHGDIVPIGSTDVRSKDDLDKLCKEIESKEGYLSLVVAAAGVPGPKEPQPDVQDAKEYKKQMWEAESSEEWNETFNSDVTSVYWTTLACLPLLQAAPKDHLSSVIVISSMSGMMRDSQSHFAYNAAKAATAHLTKMMSKEFAKFGVRINSIAPGYFPSEMTMKQSDDRNKTDMPDEKVKEKEHPVPAQRSGTDEEMGMAVIFLSKCAYVNGHILPVDGGVLNEVGQ</sequence>
<comment type="caution">
    <text evidence="5">The sequence shown here is derived from an EMBL/GenBank/DDBJ whole genome shotgun (WGS) entry which is preliminary data.</text>
</comment>
<dbReference type="PRINTS" id="PR00081">
    <property type="entry name" value="GDHRDH"/>
</dbReference>
<dbReference type="AlphaFoldDB" id="A0AAN7Y5L4"/>
<dbReference type="EMBL" id="JAVRRJ010000006">
    <property type="protein sequence ID" value="KAK5083758.1"/>
    <property type="molecule type" value="Genomic_DNA"/>
</dbReference>
<name>A0AAN7Y5L4_9EURO</name>
<proteinExistence type="inferred from homology"/>
<dbReference type="Pfam" id="PF00106">
    <property type="entry name" value="adh_short"/>
    <property type="match status" value="1"/>
</dbReference>
<evidence type="ECO:0000313" key="6">
    <source>
        <dbReference type="Proteomes" id="UP001309876"/>
    </source>
</evidence>
<dbReference type="Proteomes" id="UP001309876">
    <property type="component" value="Unassembled WGS sequence"/>
</dbReference>
<dbReference type="InterPro" id="IPR002347">
    <property type="entry name" value="SDR_fam"/>
</dbReference>
<protein>
    <submittedName>
        <fullName evidence="5">Uncharacterized protein</fullName>
    </submittedName>
</protein>
<dbReference type="InterPro" id="IPR036291">
    <property type="entry name" value="NAD(P)-bd_dom_sf"/>
</dbReference>
<keyword evidence="3" id="KW-0560">Oxidoreductase</keyword>
<evidence type="ECO:0000313" key="5">
    <source>
        <dbReference type="EMBL" id="KAK5083758.1"/>
    </source>
</evidence>
<evidence type="ECO:0000256" key="4">
    <source>
        <dbReference type="SAM" id="MobiDB-lite"/>
    </source>
</evidence>
<feature type="region of interest" description="Disordered" evidence="4">
    <location>
        <begin position="57"/>
        <end position="81"/>
    </location>
</feature>
<reference evidence="5 6" key="1">
    <citation type="submission" date="2023-08" db="EMBL/GenBank/DDBJ databases">
        <title>Black Yeasts Isolated from many extreme environments.</title>
        <authorList>
            <person name="Coleine C."/>
            <person name="Stajich J.E."/>
            <person name="Selbmann L."/>
        </authorList>
    </citation>
    <scope>NUCLEOTIDE SEQUENCE [LARGE SCALE GENOMIC DNA]</scope>
    <source>
        <strain evidence="5 6">CCFEE 5910</strain>
    </source>
</reference>
<dbReference type="PANTHER" id="PTHR43618">
    <property type="entry name" value="7-ALPHA-HYDROXYSTEROID DEHYDROGENASE"/>
    <property type="match status" value="1"/>
</dbReference>
<accession>A0AAN7Y5L4</accession>
<gene>
    <name evidence="5" type="ORF">LTR05_006263</name>
</gene>
<evidence type="ECO:0000256" key="3">
    <source>
        <dbReference type="ARBA" id="ARBA00023002"/>
    </source>
</evidence>
<evidence type="ECO:0000256" key="2">
    <source>
        <dbReference type="ARBA" id="ARBA00022857"/>
    </source>
</evidence>
<dbReference type="Gene3D" id="3.40.50.720">
    <property type="entry name" value="NAD(P)-binding Rossmann-like Domain"/>
    <property type="match status" value="1"/>
</dbReference>
<keyword evidence="2" id="KW-0521">NADP</keyword>
<organism evidence="5 6">
    <name type="scientific">Lithohypha guttulata</name>
    <dbReference type="NCBI Taxonomy" id="1690604"/>
    <lineage>
        <taxon>Eukaryota</taxon>
        <taxon>Fungi</taxon>
        <taxon>Dikarya</taxon>
        <taxon>Ascomycota</taxon>
        <taxon>Pezizomycotina</taxon>
        <taxon>Eurotiomycetes</taxon>
        <taxon>Chaetothyriomycetidae</taxon>
        <taxon>Chaetothyriales</taxon>
        <taxon>Trichomeriaceae</taxon>
        <taxon>Lithohypha</taxon>
    </lineage>
</organism>
<comment type="similarity">
    <text evidence="1">Belongs to the short-chain dehydrogenases/reductases (SDR) family.</text>
</comment>
<keyword evidence="6" id="KW-1185">Reference proteome</keyword>
<dbReference type="PANTHER" id="PTHR43618:SF1">
    <property type="entry name" value="SHORT CHAIN DEHYDROGENASE_REDUCTASE"/>
    <property type="match status" value="1"/>
</dbReference>
<dbReference type="GO" id="GO:0016491">
    <property type="term" value="F:oxidoreductase activity"/>
    <property type="evidence" value="ECO:0007669"/>
    <property type="project" value="UniProtKB-KW"/>
</dbReference>
<dbReference type="CDD" id="cd05233">
    <property type="entry name" value="SDR_c"/>
    <property type="match status" value="1"/>
</dbReference>
<evidence type="ECO:0000256" key="1">
    <source>
        <dbReference type="ARBA" id="ARBA00006484"/>
    </source>
</evidence>
<feature type="compositionally biased region" description="Basic and acidic residues" evidence="4">
    <location>
        <begin position="62"/>
        <end position="74"/>
    </location>
</feature>
<feature type="compositionally biased region" description="Basic and acidic residues" evidence="4">
    <location>
        <begin position="235"/>
        <end position="255"/>
    </location>
</feature>
<feature type="region of interest" description="Disordered" evidence="4">
    <location>
        <begin position="230"/>
        <end position="263"/>
    </location>
</feature>